<accession>A0A0U3FY60</accession>
<reference evidence="2" key="2">
    <citation type="submission" date="2015-08" db="EMBL/GenBank/DDBJ databases">
        <authorList>
            <person name="Babu N.S."/>
            <person name="Beckwith C.J."/>
            <person name="Beseler K.G."/>
            <person name="Brison A."/>
            <person name="Carone J.V."/>
            <person name="Caskin T.P."/>
            <person name="Diamond M."/>
            <person name="Durham M.E."/>
            <person name="Foxe J.M."/>
            <person name="Go M."/>
            <person name="Henderson B.A."/>
            <person name="Jones I.B."/>
            <person name="McGettigan J.A."/>
            <person name="Micheletti S.J."/>
            <person name="Nasrallah M.E."/>
            <person name="Ortiz D."/>
            <person name="Piller C.R."/>
            <person name="Privatt S.R."/>
            <person name="Schneider S.L."/>
            <person name="Sharp S."/>
            <person name="Smith T.C."/>
            <person name="Stanton J.D."/>
            <person name="Ullery H.E."/>
            <person name="Wilson R.J."/>
            <person name="Serrano M.G."/>
            <person name="Buck G."/>
            <person name="Lee V."/>
            <person name="Wang Y."/>
            <person name="Carvalho R."/>
            <person name="Voegtly L."/>
            <person name="Shi R."/>
            <person name="Duckworth R."/>
            <person name="Johnson A."/>
            <person name="Loviza R."/>
            <person name="Walstead R."/>
            <person name="Shah Z."/>
            <person name="Kiflezghi M."/>
            <person name="Wade K."/>
            <person name="Ball S.L."/>
            <person name="Bradley K.W."/>
            <person name="Asai D.J."/>
            <person name="Bowman C.A."/>
            <person name="Russell D.A."/>
            <person name="Pope W.H."/>
            <person name="Jacobs-Sera D."/>
            <person name="Hendrix R.W."/>
            <person name="Hatfull G.F."/>
        </authorList>
    </citation>
    <scope>NUCLEOTIDE SEQUENCE</scope>
    <source>
        <strain evidence="2">PSE 544</strain>
    </source>
</reference>
<evidence type="ECO:0000313" key="2">
    <source>
        <dbReference type="EMBL" id="ALU10772.1"/>
    </source>
</evidence>
<proteinExistence type="predicted"/>
<organism evidence="2">
    <name type="scientific">Pseudomonas aeruginosa</name>
    <dbReference type="NCBI Taxonomy" id="287"/>
    <lineage>
        <taxon>Bacteria</taxon>
        <taxon>Pseudomonadati</taxon>
        <taxon>Pseudomonadota</taxon>
        <taxon>Gammaproteobacteria</taxon>
        <taxon>Pseudomonadales</taxon>
        <taxon>Pseudomonadaceae</taxon>
        <taxon>Pseudomonas</taxon>
    </lineage>
</organism>
<feature type="compositionally biased region" description="Basic residues" evidence="1">
    <location>
        <begin position="230"/>
        <end position="239"/>
    </location>
</feature>
<sequence length="329" mass="35908">MSGAKIRTHRYERANTGATLSSRPRTGALRAAPRHIPAASRGMRATAVRPHRFAVRAPRARAHAAVRVGRGALPGLHCTDRSGGPLAARVCPRGVRCLPALRRARARLPAGGVRALPCREAGGLLLQEARVLPELRRATHGRECAAPGRGGVRPAACAAMGAELSVPLAFPVRQQARSHWPGAGHRAARDRRLVGRSSRHRPRQRPVRRGDADPAFRQRAEPEHPLPHAVARRRVRGSHRAAAARTAPAPRPCAHHRAVDPAGSYHRAPGVSAPDAQRLARRGGRIGLPGRQRCRRRQHGWAADEFDDLPHRHRSRRWPQGRHAANIAR</sequence>
<dbReference type="EMBL" id="KT364224">
    <property type="protein sequence ID" value="ALU10772.1"/>
    <property type="molecule type" value="Genomic_DNA"/>
</dbReference>
<gene>
    <name evidence="2" type="primary">tnpA</name>
</gene>
<protein>
    <submittedName>
        <fullName evidence="2">Putative transposase</fullName>
    </submittedName>
</protein>
<feature type="compositionally biased region" description="Basic residues" evidence="1">
    <location>
        <begin position="197"/>
        <end position="207"/>
    </location>
</feature>
<reference evidence="2" key="1">
    <citation type="journal article" date="2015" name="Emerg. Microbes Infect.">
        <title>Emergence of a New Delhi metallo-beta-lactamase-1-producing Pseudomonas aeruginosa in Singapore.</title>
        <authorList>
            <person name="Teo J.W."/>
            <person name="La M.V."/>
            <person name="Jureen R."/>
            <person name="Lin R.T."/>
        </authorList>
    </citation>
    <scope>NUCLEOTIDE SEQUENCE</scope>
    <source>
        <strain evidence="2">PSE 544</strain>
    </source>
</reference>
<feature type="compositionally biased region" description="Basic residues" evidence="1">
    <location>
        <begin position="1"/>
        <end position="10"/>
    </location>
</feature>
<feature type="region of interest" description="Disordered" evidence="1">
    <location>
        <begin position="177"/>
        <end position="277"/>
    </location>
</feature>
<feature type="compositionally biased region" description="Basic and acidic residues" evidence="1">
    <location>
        <begin position="208"/>
        <end position="226"/>
    </location>
</feature>
<dbReference type="AlphaFoldDB" id="A0A0U3FY60"/>
<evidence type="ECO:0000256" key="1">
    <source>
        <dbReference type="SAM" id="MobiDB-lite"/>
    </source>
</evidence>
<name>A0A0U3FY60_PSEAI</name>
<feature type="region of interest" description="Disordered" evidence="1">
    <location>
        <begin position="1"/>
        <end position="24"/>
    </location>
</feature>